<evidence type="ECO:0000313" key="1">
    <source>
        <dbReference type="EMBL" id="RID99732.1"/>
    </source>
</evidence>
<dbReference type="OrthoDB" id="9153806at2"/>
<dbReference type="EMBL" id="QXJC01000001">
    <property type="protein sequence ID" value="RID99732.1"/>
    <property type="molecule type" value="Genomic_DNA"/>
</dbReference>
<keyword evidence="2" id="KW-1185">Reference proteome</keyword>
<dbReference type="RefSeq" id="WP_119108176.1">
    <property type="nucleotide sequence ID" value="NZ_QXJC01000001.1"/>
</dbReference>
<proteinExistence type="predicted"/>
<reference evidence="1 2" key="1">
    <citation type="submission" date="2018-09" db="EMBL/GenBank/DDBJ databases">
        <title>Draft genome of Simplicispira sp. NY-02.</title>
        <authorList>
            <person name="Im W.T."/>
        </authorList>
    </citation>
    <scope>NUCLEOTIDE SEQUENCE [LARGE SCALE GENOMIC DNA]</scope>
    <source>
        <strain evidence="1 2">NY-02</strain>
    </source>
</reference>
<accession>A0A398CA33</accession>
<evidence type="ECO:0000313" key="2">
    <source>
        <dbReference type="Proteomes" id="UP000266302"/>
    </source>
</evidence>
<protein>
    <submittedName>
        <fullName evidence="1">Uncharacterized protein</fullName>
    </submittedName>
</protein>
<sequence length="74" mass="7734">MTQQATICGDVTYTPGDGAPIAIPRGPVEVEHSEDSATLSWTADNNAAGSAAIPRTEFERYVSEGKIALGDKPT</sequence>
<organism evidence="1 2">
    <name type="scientific">Simplicispira hankyongi</name>
    <dbReference type="NCBI Taxonomy" id="2315688"/>
    <lineage>
        <taxon>Bacteria</taxon>
        <taxon>Pseudomonadati</taxon>
        <taxon>Pseudomonadota</taxon>
        <taxon>Betaproteobacteria</taxon>
        <taxon>Burkholderiales</taxon>
        <taxon>Comamonadaceae</taxon>
        <taxon>Simplicispira</taxon>
    </lineage>
</organism>
<name>A0A398CA33_9BURK</name>
<dbReference type="Proteomes" id="UP000266302">
    <property type="component" value="Unassembled WGS sequence"/>
</dbReference>
<dbReference type="AlphaFoldDB" id="A0A398CA33"/>
<comment type="caution">
    <text evidence="1">The sequence shown here is derived from an EMBL/GenBank/DDBJ whole genome shotgun (WGS) entry which is preliminary data.</text>
</comment>
<gene>
    <name evidence="1" type="ORF">D3F03_04905</name>
</gene>